<keyword evidence="2" id="KW-1185">Reference proteome</keyword>
<protein>
    <recommendedName>
        <fullName evidence="3">PepSY domain-containing protein</fullName>
    </recommendedName>
</protein>
<evidence type="ECO:0000313" key="1">
    <source>
        <dbReference type="EMBL" id="KDN96701.1"/>
    </source>
</evidence>
<accession>A0A067A287</accession>
<evidence type="ECO:0008006" key="3">
    <source>
        <dbReference type="Google" id="ProtNLM"/>
    </source>
</evidence>
<gene>
    <name evidence="1" type="ORF">EI16_10655</name>
</gene>
<dbReference type="Gene3D" id="3.10.450.40">
    <property type="match status" value="1"/>
</dbReference>
<dbReference type="STRING" id="28885.EI16_10655"/>
<comment type="caution">
    <text evidence="1">The sequence shown here is derived from an EMBL/GenBank/DDBJ whole genome shotgun (WGS) entry which is preliminary data.</text>
</comment>
<evidence type="ECO:0000313" key="2">
    <source>
        <dbReference type="Proteomes" id="UP000027341"/>
    </source>
</evidence>
<sequence length="150" mass="16350">MKLSTNNRAFLLGLAISSGLIFSNISYASSNKSFSGIPIQGALNSMQLTQLTTQDDEENDAEMQGQIKISWLQSFQDNTKLAQIKQDEAVALGNKTGLGQVIQAKLDEDEGYLVWELGMIGNHGNLMKLTLDAGNGNALKLEVKDQEDED</sequence>
<proteinExistence type="predicted"/>
<dbReference type="AlphaFoldDB" id="A0A067A287"/>
<dbReference type="Proteomes" id="UP000027341">
    <property type="component" value="Unassembled WGS sequence"/>
</dbReference>
<dbReference type="EMBL" id="JMIU01000001">
    <property type="protein sequence ID" value="KDN96701.1"/>
    <property type="molecule type" value="Genomic_DNA"/>
</dbReference>
<reference evidence="1 2" key="1">
    <citation type="submission" date="2014-04" db="EMBL/GenBank/DDBJ databases">
        <title>Draft genome sequence of Hydrogenovibrio marinus MH-110, a model organism for aerobic H2 metabolism.</title>
        <authorList>
            <person name="Cha H.J."/>
            <person name="Jo B.H."/>
            <person name="Hwang B.H."/>
        </authorList>
    </citation>
    <scope>NUCLEOTIDE SEQUENCE [LARGE SCALE GENOMIC DNA]</scope>
    <source>
        <strain evidence="1 2">MH-110</strain>
    </source>
</reference>
<name>A0A067A287_HYDMR</name>
<organism evidence="1 2">
    <name type="scientific">Hydrogenovibrio marinus</name>
    <dbReference type="NCBI Taxonomy" id="28885"/>
    <lineage>
        <taxon>Bacteria</taxon>
        <taxon>Pseudomonadati</taxon>
        <taxon>Pseudomonadota</taxon>
        <taxon>Gammaproteobacteria</taxon>
        <taxon>Thiotrichales</taxon>
        <taxon>Piscirickettsiaceae</taxon>
        <taxon>Hydrogenovibrio</taxon>
    </lineage>
</organism>
<dbReference type="RefSeq" id="WP_029907652.1">
    <property type="nucleotide sequence ID" value="NZ_AP020335.1"/>
</dbReference>